<keyword evidence="3" id="KW-1185">Reference proteome</keyword>
<organism evidence="2 3">
    <name type="scientific">Eleusine coracana subsp. coracana</name>
    <dbReference type="NCBI Taxonomy" id="191504"/>
    <lineage>
        <taxon>Eukaryota</taxon>
        <taxon>Viridiplantae</taxon>
        <taxon>Streptophyta</taxon>
        <taxon>Embryophyta</taxon>
        <taxon>Tracheophyta</taxon>
        <taxon>Spermatophyta</taxon>
        <taxon>Magnoliopsida</taxon>
        <taxon>Liliopsida</taxon>
        <taxon>Poales</taxon>
        <taxon>Poaceae</taxon>
        <taxon>PACMAD clade</taxon>
        <taxon>Chloridoideae</taxon>
        <taxon>Cynodonteae</taxon>
        <taxon>Eleusininae</taxon>
        <taxon>Eleusine</taxon>
    </lineage>
</organism>
<dbReference type="EMBL" id="BQKI01000009">
    <property type="protein sequence ID" value="GJN01780.1"/>
    <property type="molecule type" value="Genomic_DNA"/>
</dbReference>
<sequence length="255" mass="27033">MGSPLETGPAAGRMAAASIWFLRTAAECVLGGRRGRTGGGLETGGRVLEEADKTRRTFDHRRPQSRATEPKRDTQAMLLRVGLARGTRFRGAAASLPLARLRRGLSSEPPPPPEWTDTVDYLDESGELLSSAPGARPAVPGADPTILSGASAHPYPRPAAAARIASLALRHRSGAPLSAALSALPSPPDPPLLLLAASSLPGSDPIPLISLIAWARLQPWFVPSDDLSRPPRLAPPTRHPLLRTPRPLRRHPCAP</sequence>
<reference evidence="2" key="2">
    <citation type="submission" date="2021-12" db="EMBL/GenBank/DDBJ databases">
        <title>Resequencing data analysis of finger millet.</title>
        <authorList>
            <person name="Hatakeyama M."/>
            <person name="Aluri S."/>
            <person name="Balachadran M.T."/>
            <person name="Sivarajan S.R."/>
            <person name="Poveda L."/>
            <person name="Shimizu-Inatsugi R."/>
            <person name="Schlapbach R."/>
            <person name="Sreeman S.M."/>
            <person name="Shimizu K.K."/>
        </authorList>
    </citation>
    <scope>NUCLEOTIDE SEQUENCE</scope>
</reference>
<dbReference type="AlphaFoldDB" id="A0AAV5CVG4"/>
<comment type="caution">
    <text evidence="2">The sequence shown here is derived from an EMBL/GenBank/DDBJ whole genome shotgun (WGS) entry which is preliminary data.</text>
</comment>
<name>A0AAV5CVG4_ELECO</name>
<feature type="region of interest" description="Disordered" evidence="1">
    <location>
        <begin position="50"/>
        <end position="73"/>
    </location>
</feature>
<accession>A0AAV5CVG4</accession>
<feature type="compositionally biased region" description="Basic residues" evidence="1">
    <location>
        <begin position="246"/>
        <end position="255"/>
    </location>
</feature>
<reference evidence="2" key="1">
    <citation type="journal article" date="2018" name="DNA Res.">
        <title>Multiple hybrid de novo genome assembly of finger millet, an orphan allotetraploid crop.</title>
        <authorList>
            <person name="Hatakeyama M."/>
            <person name="Aluri S."/>
            <person name="Balachadran M.T."/>
            <person name="Sivarajan S.R."/>
            <person name="Patrignani A."/>
            <person name="Gruter S."/>
            <person name="Poveda L."/>
            <person name="Shimizu-Inatsugi R."/>
            <person name="Baeten J."/>
            <person name="Francoijs K.J."/>
            <person name="Nataraja K.N."/>
            <person name="Reddy Y.A.N."/>
            <person name="Phadnis S."/>
            <person name="Ravikumar R.L."/>
            <person name="Schlapbach R."/>
            <person name="Sreeman S.M."/>
            <person name="Shimizu K.K."/>
        </authorList>
    </citation>
    <scope>NUCLEOTIDE SEQUENCE</scope>
</reference>
<evidence type="ECO:0000256" key="1">
    <source>
        <dbReference type="SAM" id="MobiDB-lite"/>
    </source>
</evidence>
<feature type="region of interest" description="Disordered" evidence="1">
    <location>
        <begin position="129"/>
        <end position="153"/>
    </location>
</feature>
<proteinExistence type="predicted"/>
<gene>
    <name evidence="2" type="primary">ga19076</name>
    <name evidence="2" type="ORF">PR202_ga19076</name>
</gene>
<evidence type="ECO:0000313" key="3">
    <source>
        <dbReference type="Proteomes" id="UP001054889"/>
    </source>
</evidence>
<feature type="region of interest" description="Disordered" evidence="1">
    <location>
        <begin position="225"/>
        <end position="255"/>
    </location>
</feature>
<protein>
    <submittedName>
        <fullName evidence="2">Uncharacterized protein</fullName>
    </submittedName>
</protein>
<evidence type="ECO:0000313" key="2">
    <source>
        <dbReference type="EMBL" id="GJN01780.1"/>
    </source>
</evidence>
<dbReference type="Proteomes" id="UP001054889">
    <property type="component" value="Unassembled WGS sequence"/>
</dbReference>